<feature type="signal peptide" evidence="2">
    <location>
        <begin position="1"/>
        <end position="18"/>
    </location>
</feature>
<proteinExistence type="predicted"/>
<dbReference type="STRING" id="1331196.A0A1B9IZ74"/>
<keyword evidence="4" id="KW-1185">Reference proteome</keyword>
<evidence type="ECO:0008006" key="5">
    <source>
        <dbReference type="Google" id="ProtNLM"/>
    </source>
</evidence>
<dbReference type="EMBL" id="KI669459">
    <property type="protein sequence ID" value="OCF60827.1"/>
    <property type="molecule type" value="Genomic_DNA"/>
</dbReference>
<organism evidence="3 4">
    <name type="scientific">Kwoniella mangroviensis CBS 10435</name>
    <dbReference type="NCBI Taxonomy" id="1331196"/>
    <lineage>
        <taxon>Eukaryota</taxon>
        <taxon>Fungi</taxon>
        <taxon>Dikarya</taxon>
        <taxon>Basidiomycota</taxon>
        <taxon>Agaricomycotina</taxon>
        <taxon>Tremellomycetes</taxon>
        <taxon>Tremellales</taxon>
        <taxon>Cryptococcaceae</taxon>
        <taxon>Kwoniella</taxon>
    </lineage>
</organism>
<evidence type="ECO:0000256" key="1">
    <source>
        <dbReference type="SAM" id="MobiDB-lite"/>
    </source>
</evidence>
<evidence type="ECO:0000313" key="3">
    <source>
        <dbReference type="EMBL" id="OCF60827.1"/>
    </source>
</evidence>
<dbReference type="Gene3D" id="2.40.40.10">
    <property type="entry name" value="RlpA-like domain"/>
    <property type="match status" value="1"/>
</dbReference>
<sequence length="354" mass="34296">MILPTVAATLALFKFVQAGVSSSGVMGTIYYDGSGSCGKEGDIDWGAGDYSPIIESSVGACGYSVDQIGDNRLVAFDASLMSGNPAEYCGKEIQVTKADGTPFEFSEGKLFIGEACPACAGGVRLDLSAKALVEIVGDCKTNAVGISYQVLDTMAGPEYSSIPGGSLGDGTSGNTSTSATSAVPDAAVSSVSGVTATSVAGVSATSPTDTLSSISGAPTTSVAGVATSVPGVAASVPAVSSVPVDPATQIVADPATATVPTGVSSSPAVLGASASPSVPAGVSSSPSIPAGISSDTTVPGVPPSPSVPIGLSSSPILAAGVSPTGVPGVALFAEGDVASDAACKRKKRRLGKSH</sequence>
<evidence type="ECO:0000313" key="4">
    <source>
        <dbReference type="Proteomes" id="UP000092583"/>
    </source>
</evidence>
<reference evidence="3 4" key="1">
    <citation type="submission" date="2013-07" db="EMBL/GenBank/DDBJ databases">
        <title>The Genome Sequence of Kwoniella mangroviensis CBS10435.</title>
        <authorList>
            <consortium name="The Broad Institute Genome Sequencing Platform"/>
            <person name="Cuomo C."/>
            <person name="Litvintseva A."/>
            <person name="Chen Y."/>
            <person name="Heitman J."/>
            <person name="Sun S."/>
            <person name="Springer D."/>
            <person name="Dromer F."/>
            <person name="Young S.K."/>
            <person name="Zeng Q."/>
            <person name="Gargeya S."/>
            <person name="Fitzgerald M."/>
            <person name="Abouelleil A."/>
            <person name="Alvarado L."/>
            <person name="Berlin A.M."/>
            <person name="Chapman S.B."/>
            <person name="Dewar J."/>
            <person name="Goldberg J."/>
            <person name="Griggs A."/>
            <person name="Gujja S."/>
            <person name="Hansen M."/>
            <person name="Howarth C."/>
            <person name="Imamovic A."/>
            <person name="Larimer J."/>
            <person name="McCowan C."/>
            <person name="Murphy C."/>
            <person name="Pearson M."/>
            <person name="Priest M."/>
            <person name="Roberts A."/>
            <person name="Saif S."/>
            <person name="Shea T."/>
            <person name="Sykes S."/>
            <person name="Wortman J."/>
            <person name="Nusbaum C."/>
            <person name="Birren B."/>
        </authorList>
    </citation>
    <scope>NUCLEOTIDE SEQUENCE [LARGE SCALE GENOMIC DNA]</scope>
    <source>
        <strain evidence="3 4">CBS 10435</strain>
    </source>
</reference>
<dbReference type="InterPro" id="IPR036908">
    <property type="entry name" value="RlpA-like_sf"/>
</dbReference>
<dbReference type="AlphaFoldDB" id="A0A1B9IZ74"/>
<keyword evidence="2" id="KW-0732">Signal</keyword>
<dbReference type="Proteomes" id="UP000092583">
    <property type="component" value="Unassembled WGS sequence"/>
</dbReference>
<feature type="compositionally biased region" description="Low complexity" evidence="1">
    <location>
        <begin position="283"/>
        <end position="294"/>
    </location>
</feature>
<protein>
    <recommendedName>
        <fullName evidence="5">Barwin domain-containing protein</fullName>
    </recommendedName>
</protein>
<gene>
    <name evidence="3" type="ORF">L486_00467</name>
</gene>
<feature type="region of interest" description="Disordered" evidence="1">
    <location>
        <begin position="283"/>
        <end position="303"/>
    </location>
</feature>
<evidence type="ECO:0000256" key="2">
    <source>
        <dbReference type="SAM" id="SignalP"/>
    </source>
</evidence>
<feature type="chain" id="PRO_5008629031" description="Barwin domain-containing protein" evidence="2">
    <location>
        <begin position="19"/>
        <end position="354"/>
    </location>
</feature>
<name>A0A1B9IZ74_9TREE</name>
<accession>A0A1B9IZ74</accession>
<dbReference type="OrthoDB" id="2564987at2759"/>
<reference evidence="4" key="2">
    <citation type="submission" date="2013-12" db="EMBL/GenBank/DDBJ databases">
        <title>Evolution of pathogenesis and genome organization in the Tremellales.</title>
        <authorList>
            <person name="Cuomo C."/>
            <person name="Litvintseva A."/>
            <person name="Heitman J."/>
            <person name="Chen Y."/>
            <person name="Sun S."/>
            <person name="Springer D."/>
            <person name="Dromer F."/>
            <person name="Young S."/>
            <person name="Zeng Q."/>
            <person name="Chapman S."/>
            <person name="Gujja S."/>
            <person name="Saif S."/>
            <person name="Birren B."/>
        </authorList>
    </citation>
    <scope>NUCLEOTIDE SEQUENCE [LARGE SCALE GENOMIC DNA]</scope>
    <source>
        <strain evidence="4">CBS 10435</strain>
    </source>
</reference>